<sequence length="167" mass="18680">MPIDKVVEYLRHSTMATRLFIFSSCWLAAGSLIFTFFYAHSFLIWQLAGSSLLDVFNLSKSQHDFIITICSFQVLSNPTFSTVEEADPKPLKQQQICCSMEKSLKVAVIGPGVAGLVMEKSDQLGRTWVYDPRVESDPLGLDPNREIVHGSLYSSLCTNFPRHSDGL</sequence>
<name>A0ABD1RNA2_9LAMI</name>
<dbReference type="EMBL" id="JBFOLJ010000012">
    <property type="protein sequence ID" value="KAL2489646.1"/>
    <property type="molecule type" value="Genomic_DNA"/>
</dbReference>
<dbReference type="Gene3D" id="3.50.50.60">
    <property type="entry name" value="FAD/NAD(P)-binding domain"/>
    <property type="match status" value="1"/>
</dbReference>
<organism evidence="2 3">
    <name type="scientific">Forsythia ovata</name>
    <dbReference type="NCBI Taxonomy" id="205694"/>
    <lineage>
        <taxon>Eukaryota</taxon>
        <taxon>Viridiplantae</taxon>
        <taxon>Streptophyta</taxon>
        <taxon>Embryophyta</taxon>
        <taxon>Tracheophyta</taxon>
        <taxon>Spermatophyta</taxon>
        <taxon>Magnoliopsida</taxon>
        <taxon>eudicotyledons</taxon>
        <taxon>Gunneridae</taxon>
        <taxon>Pentapetalae</taxon>
        <taxon>asterids</taxon>
        <taxon>lamiids</taxon>
        <taxon>Lamiales</taxon>
        <taxon>Oleaceae</taxon>
        <taxon>Forsythieae</taxon>
        <taxon>Forsythia</taxon>
    </lineage>
</organism>
<comment type="caution">
    <text evidence="2">The sequence shown here is derived from an EMBL/GenBank/DDBJ whole genome shotgun (WGS) entry which is preliminary data.</text>
</comment>
<gene>
    <name evidence="2" type="ORF">Fot_42938</name>
</gene>
<keyword evidence="1" id="KW-1133">Transmembrane helix</keyword>
<keyword evidence="3" id="KW-1185">Reference proteome</keyword>
<evidence type="ECO:0000313" key="3">
    <source>
        <dbReference type="Proteomes" id="UP001604277"/>
    </source>
</evidence>
<proteinExistence type="predicted"/>
<dbReference type="InterPro" id="IPR036188">
    <property type="entry name" value="FAD/NAD-bd_sf"/>
</dbReference>
<evidence type="ECO:0000256" key="1">
    <source>
        <dbReference type="SAM" id="Phobius"/>
    </source>
</evidence>
<accession>A0ABD1RNA2</accession>
<dbReference type="Proteomes" id="UP001604277">
    <property type="component" value="Unassembled WGS sequence"/>
</dbReference>
<evidence type="ECO:0000313" key="2">
    <source>
        <dbReference type="EMBL" id="KAL2489646.1"/>
    </source>
</evidence>
<dbReference type="AlphaFoldDB" id="A0ABD1RNA2"/>
<protein>
    <submittedName>
        <fullName evidence="2">Uncharacterized protein</fullName>
    </submittedName>
</protein>
<reference evidence="3" key="1">
    <citation type="submission" date="2024-07" db="EMBL/GenBank/DDBJ databases">
        <title>Two chromosome-level genome assemblies of Korean endemic species Abeliophyllum distichum and Forsythia ovata (Oleaceae).</title>
        <authorList>
            <person name="Jang H."/>
        </authorList>
    </citation>
    <scope>NUCLEOTIDE SEQUENCE [LARGE SCALE GENOMIC DNA]</scope>
</reference>
<feature type="transmembrane region" description="Helical" evidence="1">
    <location>
        <begin position="20"/>
        <end position="39"/>
    </location>
</feature>
<keyword evidence="1" id="KW-0812">Transmembrane</keyword>
<keyword evidence="1" id="KW-0472">Membrane</keyword>